<name>A0AA46NH44_9GAMM</name>
<evidence type="ECO:0000313" key="2">
    <source>
        <dbReference type="Proteomes" id="UP001164064"/>
    </source>
</evidence>
<sequence>MIKKILLFLFTFLNISNVYALPGTLPLSIIVKNNNLCVFISKGNKNLSVNALLRLQSFEVYKNRNGILNYTSMQKEKNPPINQENCIEFPQSKFKENQAYDLFLEREVVYSTRICLRRNHNLIVLYNVEKGFVCSNNEIKSNLDKNFWIKVKSILRLI</sequence>
<dbReference type="AlphaFoldDB" id="A0AA46NH44"/>
<organism evidence="1 2">
    <name type="scientific">Acinetobacter ursingii</name>
    <dbReference type="NCBI Taxonomy" id="108980"/>
    <lineage>
        <taxon>Bacteria</taxon>
        <taxon>Pseudomonadati</taxon>
        <taxon>Pseudomonadota</taxon>
        <taxon>Gammaproteobacteria</taxon>
        <taxon>Moraxellales</taxon>
        <taxon>Moraxellaceae</taxon>
        <taxon>Acinetobacter</taxon>
    </lineage>
</organism>
<dbReference type="NCBIfam" id="NF045616">
    <property type="entry name" value="Acin_mostly_LP"/>
    <property type="match status" value="1"/>
</dbReference>
<dbReference type="EMBL" id="CP089051">
    <property type="protein sequence ID" value="UYF71677.1"/>
    <property type="molecule type" value="Genomic_DNA"/>
</dbReference>
<reference evidence="1" key="1">
    <citation type="journal article" date="2022" name="J Glob Antimicrob Resist">
        <title>Comparative analysis of IMP-4- and OXA-58-containing plasmids of three carbapenemase-producing Acinetobacter ursingii strains in the Netherlands.</title>
        <authorList>
            <person name="Hendrickx A.P.A."/>
            <person name="Schade R.P."/>
            <person name="Landman F."/>
            <person name="Bosch T."/>
            <person name="Schouls L.M."/>
            <person name="van Dijk K."/>
        </authorList>
    </citation>
    <scope>NUCLEOTIDE SEQUENCE</scope>
    <source>
        <strain evidence="1">RIVM_C010559</strain>
    </source>
</reference>
<dbReference type="InterPro" id="IPR054658">
    <property type="entry name" value="Extrcyto_LP"/>
</dbReference>
<gene>
    <name evidence="1" type="ORF">LSO60_15895</name>
</gene>
<dbReference type="Proteomes" id="UP001164064">
    <property type="component" value="Chromosome"/>
</dbReference>
<evidence type="ECO:0000313" key="1">
    <source>
        <dbReference type="EMBL" id="UYF71677.1"/>
    </source>
</evidence>
<proteinExistence type="predicted"/>
<protein>
    <submittedName>
        <fullName evidence="1">Uncharacterized protein</fullName>
    </submittedName>
</protein>
<dbReference type="RefSeq" id="WP_263512611.1">
    <property type="nucleotide sequence ID" value="NZ_CP089051.1"/>
</dbReference>
<accession>A0AA46NH44</accession>